<dbReference type="EMBL" id="CP020472">
    <property type="protein sequence ID" value="ARD23705.1"/>
    <property type="molecule type" value="Genomic_DNA"/>
</dbReference>
<gene>
    <name evidence="4" type="ORF">SJ2017_3454</name>
</gene>
<feature type="domain" description="NAD-dependent epimerase/dehydratase" evidence="3">
    <location>
        <begin position="4"/>
        <end position="60"/>
    </location>
</feature>
<dbReference type="PANTHER" id="PTHR14097:SF7">
    <property type="entry name" value="OXIDOREDUCTASE HTATIP2"/>
    <property type="match status" value="1"/>
</dbReference>
<accession>A0ABM6JN61</accession>
<keyword evidence="2" id="KW-0472">Membrane</keyword>
<evidence type="ECO:0000313" key="4">
    <source>
        <dbReference type="EMBL" id="ARD23705.1"/>
    </source>
</evidence>
<evidence type="ECO:0000256" key="2">
    <source>
        <dbReference type="ARBA" id="ARBA00023136"/>
    </source>
</evidence>
<dbReference type="InterPro" id="IPR001509">
    <property type="entry name" value="Epimerase_deHydtase"/>
</dbReference>
<evidence type="ECO:0000256" key="1">
    <source>
        <dbReference type="ARBA" id="ARBA00004370"/>
    </source>
</evidence>
<evidence type="ECO:0000259" key="3">
    <source>
        <dbReference type="Pfam" id="PF01370"/>
    </source>
</evidence>
<dbReference type="SUPFAM" id="SSF51735">
    <property type="entry name" value="NAD(P)-binding Rossmann-fold domains"/>
    <property type="match status" value="1"/>
</dbReference>
<dbReference type="RefSeq" id="WP_080916662.1">
    <property type="nucleotide sequence ID" value="NZ_CP020472.1"/>
</dbReference>
<dbReference type="PANTHER" id="PTHR14097">
    <property type="entry name" value="OXIDOREDUCTASE HTATIP2"/>
    <property type="match status" value="1"/>
</dbReference>
<keyword evidence="5" id="KW-1185">Reference proteome</keyword>
<sequence length="236" mass="25781">MNAVIIGATGLIGQQLLQELLANDAYKQVVVIGRRRPTINTTQQGAAKLCFMQAQLDQIPTLSLPVKIDHAFCCLGTTMKQAGSQANFIKVDYQAVLDFGRLVVAHQSDNGTALFVVTALNANPNSKVFYNRIKGEIQRDLALLPITSIHYFQPSLLIGSRADKRTLEDIGQKFFAIASGVFIGPLAKYKPITGKLVADNMLAVAVKSNTELVSEPSLETKAVRIIDNKQMHQMVN</sequence>
<organism evidence="4 5">
    <name type="scientific">Shewanella japonica</name>
    <dbReference type="NCBI Taxonomy" id="93973"/>
    <lineage>
        <taxon>Bacteria</taxon>
        <taxon>Pseudomonadati</taxon>
        <taxon>Pseudomonadota</taxon>
        <taxon>Gammaproteobacteria</taxon>
        <taxon>Alteromonadales</taxon>
        <taxon>Shewanellaceae</taxon>
        <taxon>Shewanella</taxon>
    </lineage>
</organism>
<dbReference type="Gene3D" id="3.40.50.720">
    <property type="entry name" value="NAD(P)-binding Rossmann-like Domain"/>
    <property type="match status" value="1"/>
</dbReference>
<dbReference type="Pfam" id="PF01370">
    <property type="entry name" value="Epimerase"/>
    <property type="match status" value="1"/>
</dbReference>
<dbReference type="Proteomes" id="UP000191820">
    <property type="component" value="Chromosome"/>
</dbReference>
<comment type="subcellular location">
    <subcellularLocation>
        <location evidence="1">Membrane</location>
    </subcellularLocation>
</comment>
<name>A0ABM6JN61_9GAMM</name>
<proteinExistence type="predicted"/>
<protein>
    <recommendedName>
        <fullName evidence="3">NAD-dependent epimerase/dehydratase domain-containing protein</fullName>
    </recommendedName>
</protein>
<reference evidence="4 5" key="1">
    <citation type="submission" date="2017-03" db="EMBL/GenBank/DDBJ databases">
        <title>Genome sequencing of Shewanella japonica KCTC 22435.</title>
        <authorList>
            <person name="Kim K.M."/>
        </authorList>
    </citation>
    <scope>NUCLEOTIDE SEQUENCE [LARGE SCALE GENOMIC DNA]</scope>
    <source>
        <strain evidence="4 5">KCTC 22435</strain>
    </source>
</reference>
<evidence type="ECO:0000313" key="5">
    <source>
        <dbReference type="Proteomes" id="UP000191820"/>
    </source>
</evidence>
<dbReference type="InterPro" id="IPR036291">
    <property type="entry name" value="NAD(P)-bd_dom_sf"/>
</dbReference>